<dbReference type="InterPro" id="IPR023204">
    <property type="entry name" value="SP1917_dom_sf"/>
</dbReference>
<gene>
    <name evidence="1" type="ORF">QQX04_13405</name>
</gene>
<organism evidence="1 2">
    <name type="scientific">Demequina zhanjiangensis</name>
    <dbReference type="NCBI Taxonomy" id="3051659"/>
    <lineage>
        <taxon>Bacteria</taxon>
        <taxon>Bacillati</taxon>
        <taxon>Actinomycetota</taxon>
        <taxon>Actinomycetes</taxon>
        <taxon>Micrococcales</taxon>
        <taxon>Demequinaceae</taxon>
        <taxon>Demequina</taxon>
    </lineage>
</organism>
<evidence type="ECO:0000313" key="2">
    <source>
        <dbReference type="Proteomes" id="UP001172738"/>
    </source>
</evidence>
<dbReference type="EMBL" id="JAUHPV010000010">
    <property type="protein sequence ID" value="MDN4473992.1"/>
    <property type="molecule type" value="Genomic_DNA"/>
</dbReference>
<dbReference type="InterPro" id="IPR014580">
    <property type="entry name" value="UCP033199"/>
</dbReference>
<keyword evidence="2" id="KW-1185">Reference proteome</keyword>
<dbReference type="RefSeq" id="WP_301130028.1">
    <property type="nucleotide sequence ID" value="NZ_JAUHPV010000010.1"/>
</dbReference>
<dbReference type="Gene3D" id="1.10.8.290">
    <property type="entry name" value="uncharacterized protein sp1917 domain"/>
    <property type="match status" value="1"/>
</dbReference>
<dbReference type="Proteomes" id="UP001172738">
    <property type="component" value="Unassembled WGS sequence"/>
</dbReference>
<accession>A0ABT8G4Q0</accession>
<dbReference type="Pfam" id="PF09966">
    <property type="entry name" value="DUF2200"/>
    <property type="match status" value="1"/>
</dbReference>
<sequence length="116" mass="13097">MAGHKIYRMSFASIYPLYVKKAERKGHTQDEVDQVIAWLTGYDDAGLAEAVADERTLEEFFAQAPAMNPHSGLITGVICGVRVEEIEEPLMQQIRWMDKLVDEVARGKRMSSILRA</sequence>
<comment type="caution">
    <text evidence="1">The sequence shown here is derived from an EMBL/GenBank/DDBJ whole genome shotgun (WGS) entry which is preliminary data.</text>
</comment>
<reference evidence="1" key="1">
    <citation type="submission" date="2023-06" db="EMBL/GenBank/DDBJ databases">
        <title>SYSU T00b26.</title>
        <authorList>
            <person name="Gao L."/>
            <person name="Fang B.-Z."/>
            <person name="Li W.-J."/>
        </authorList>
    </citation>
    <scope>NUCLEOTIDE SEQUENCE</scope>
    <source>
        <strain evidence="1">SYSU T00b26</strain>
    </source>
</reference>
<evidence type="ECO:0000313" key="1">
    <source>
        <dbReference type="EMBL" id="MDN4473992.1"/>
    </source>
</evidence>
<protein>
    <submittedName>
        <fullName evidence="1">DUF2200 domain-containing protein</fullName>
    </submittedName>
</protein>
<proteinExistence type="predicted"/>
<dbReference type="PIRSF" id="PIRSF033199">
    <property type="entry name" value="UCP033199"/>
    <property type="match status" value="1"/>
</dbReference>
<name>A0ABT8G4Q0_9MICO</name>